<dbReference type="InterPro" id="IPR035649">
    <property type="entry name" value="EFG_V"/>
</dbReference>
<dbReference type="AlphaFoldDB" id="A0A6J6SPW6"/>
<dbReference type="InterPro" id="IPR053905">
    <property type="entry name" value="EF-G-like_DII"/>
</dbReference>
<keyword evidence="1" id="KW-0547">Nucleotide-binding</keyword>
<dbReference type="FunFam" id="2.40.30.10:FF:000151">
    <property type="entry name" value="Translation elongation factor EF-G"/>
    <property type="match status" value="1"/>
</dbReference>
<dbReference type="CDD" id="cd01434">
    <property type="entry name" value="EFG_mtEFG1_IV"/>
    <property type="match status" value="1"/>
</dbReference>
<proteinExistence type="predicted"/>
<dbReference type="InterPro" id="IPR009000">
    <property type="entry name" value="Transl_B-barrel_sf"/>
</dbReference>
<dbReference type="InterPro" id="IPR041095">
    <property type="entry name" value="EFG_II"/>
</dbReference>
<dbReference type="InterPro" id="IPR005517">
    <property type="entry name" value="Transl_elong_EFG/EF2_IV"/>
</dbReference>
<dbReference type="SUPFAM" id="SSF54980">
    <property type="entry name" value="EF-G C-terminal domain-like"/>
    <property type="match status" value="2"/>
</dbReference>
<dbReference type="InterPro" id="IPR000795">
    <property type="entry name" value="T_Tr_GTP-bd_dom"/>
</dbReference>
<dbReference type="SMART" id="SM00838">
    <property type="entry name" value="EFG_C"/>
    <property type="match status" value="1"/>
</dbReference>
<dbReference type="Pfam" id="PF03764">
    <property type="entry name" value="EFG_IV"/>
    <property type="match status" value="1"/>
</dbReference>
<dbReference type="PROSITE" id="PS51722">
    <property type="entry name" value="G_TR_2"/>
    <property type="match status" value="1"/>
</dbReference>
<dbReference type="SUPFAM" id="SSF50447">
    <property type="entry name" value="Translation proteins"/>
    <property type="match status" value="1"/>
</dbReference>
<organism evidence="4">
    <name type="scientific">freshwater metagenome</name>
    <dbReference type="NCBI Taxonomy" id="449393"/>
    <lineage>
        <taxon>unclassified sequences</taxon>
        <taxon>metagenomes</taxon>
        <taxon>ecological metagenomes</taxon>
    </lineage>
</organism>
<dbReference type="CDD" id="cd03713">
    <property type="entry name" value="EFG_mtEFG_C"/>
    <property type="match status" value="1"/>
</dbReference>
<dbReference type="EMBL" id="CAEZYZ010000006">
    <property type="protein sequence ID" value="CAB4736587.1"/>
    <property type="molecule type" value="Genomic_DNA"/>
</dbReference>
<dbReference type="Gene3D" id="3.30.70.870">
    <property type="entry name" value="Elongation Factor G (Translational Gtpase), domain 3"/>
    <property type="match status" value="1"/>
</dbReference>
<keyword evidence="2" id="KW-0342">GTP-binding</keyword>
<evidence type="ECO:0000256" key="2">
    <source>
        <dbReference type="ARBA" id="ARBA00023134"/>
    </source>
</evidence>
<dbReference type="SUPFAM" id="SSF52540">
    <property type="entry name" value="P-loop containing nucleoside triphosphate hydrolases"/>
    <property type="match status" value="1"/>
</dbReference>
<dbReference type="NCBIfam" id="NF009381">
    <property type="entry name" value="PRK12740.1-5"/>
    <property type="match status" value="1"/>
</dbReference>
<dbReference type="Pfam" id="PF00009">
    <property type="entry name" value="GTP_EFTU"/>
    <property type="match status" value="1"/>
</dbReference>
<dbReference type="InterPro" id="IPR000640">
    <property type="entry name" value="EFG_V-like"/>
</dbReference>
<gene>
    <name evidence="4" type="ORF">UFOPK2810_00066</name>
</gene>
<dbReference type="InterPro" id="IPR027417">
    <property type="entry name" value="P-loop_NTPase"/>
</dbReference>
<dbReference type="InterPro" id="IPR005225">
    <property type="entry name" value="Small_GTP-bd"/>
</dbReference>
<dbReference type="InterPro" id="IPR014721">
    <property type="entry name" value="Ribsml_uS5_D2-typ_fold_subgr"/>
</dbReference>
<dbReference type="SUPFAM" id="SSF54211">
    <property type="entry name" value="Ribosomal protein S5 domain 2-like"/>
    <property type="match status" value="1"/>
</dbReference>
<dbReference type="GO" id="GO:0003924">
    <property type="term" value="F:GTPase activity"/>
    <property type="evidence" value="ECO:0007669"/>
    <property type="project" value="InterPro"/>
</dbReference>
<dbReference type="Gene3D" id="3.30.70.240">
    <property type="match status" value="1"/>
</dbReference>
<protein>
    <submittedName>
        <fullName evidence="4">Unannotated protein</fullName>
    </submittedName>
</protein>
<dbReference type="FunFam" id="3.30.70.240:FF:000001">
    <property type="entry name" value="Elongation factor G"/>
    <property type="match status" value="1"/>
</dbReference>
<evidence type="ECO:0000259" key="3">
    <source>
        <dbReference type="PROSITE" id="PS51722"/>
    </source>
</evidence>
<feature type="domain" description="Tr-type G" evidence="3">
    <location>
        <begin position="53"/>
        <end position="256"/>
    </location>
</feature>
<dbReference type="Pfam" id="PF14492">
    <property type="entry name" value="EFG_III"/>
    <property type="match status" value="1"/>
</dbReference>
<dbReference type="PANTHER" id="PTHR43261">
    <property type="entry name" value="TRANSLATION ELONGATION FACTOR G-RELATED"/>
    <property type="match status" value="1"/>
</dbReference>
<dbReference type="GO" id="GO:0005525">
    <property type="term" value="F:GTP binding"/>
    <property type="evidence" value="ECO:0007669"/>
    <property type="project" value="UniProtKB-KW"/>
</dbReference>
<accession>A0A6J6SPW6</accession>
<dbReference type="Pfam" id="PF22042">
    <property type="entry name" value="EF-G_D2"/>
    <property type="match status" value="1"/>
</dbReference>
<reference evidence="4" key="1">
    <citation type="submission" date="2020-05" db="EMBL/GenBank/DDBJ databases">
        <authorList>
            <person name="Chiriac C."/>
            <person name="Salcher M."/>
            <person name="Ghai R."/>
            <person name="Kavagutti S V."/>
        </authorList>
    </citation>
    <scope>NUCLEOTIDE SEQUENCE</scope>
</reference>
<dbReference type="GO" id="GO:0003746">
    <property type="term" value="F:translation elongation factor activity"/>
    <property type="evidence" value="ECO:0007669"/>
    <property type="project" value="InterPro"/>
</dbReference>
<dbReference type="InterPro" id="IPR035647">
    <property type="entry name" value="EFG_III/V"/>
</dbReference>
<dbReference type="PANTHER" id="PTHR43261:SF6">
    <property type="entry name" value="ELONGATION FACTOR G-LIKE PROTEIN"/>
    <property type="match status" value="1"/>
</dbReference>
<dbReference type="InterPro" id="IPR047872">
    <property type="entry name" value="EFG_IV"/>
</dbReference>
<dbReference type="Gene3D" id="2.40.30.10">
    <property type="entry name" value="Translation factors"/>
    <property type="match status" value="1"/>
</dbReference>
<evidence type="ECO:0000313" key="4">
    <source>
        <dbReference type="EMBL" id="CAB4736587.1"/>
    </source>
</evidence>
<sequence>MLSGRCDGLGLLVRLPRWVPAREAEADGGYAVIAEGLDMTGKRWTAPVASGAAGIRNVVLVGPSGSGKTTLVEHLLAAAGVISKPGSVEAGSTVCDHDPAAIAQHRSVSLAVASFEWDGVVVNLIDTPGYADYVGEVRAGLRAADAALFVLSSVDGVDAGTQQLWDECEAVGLPRAIVVTKLDRERADFDETVAVCQRVFTGGGGVLPLILPIHGEGQDIVGFIDLLTTSIHEWTTGTEQELESEAEHRDLIDRARNELIEGIITESEDETLMDRFVAGEEIDVQTLASDLERAVARGHFHPVIASAHAASYLLRTITRSLPSPIEREVPVVTSITGDPRSPLVADSEGPLCAEVIKTTSDPYVGRVSLVRVFSGTLRSDDAVHVSGYFAPGTGHADHDVDERIGLLSSVLGAEQQPLDHAIAGSIVAVSKLRRAETGDTLSSPSAPLLMEPWAIPEPLLPVAIAAHSPGDDDKLAVALARLLAEDPTLRLEHATFTGQTVVWCLGEAHADLVVDRLRTRYGVVVDAEPVRLALRETFAAPASGTGRVVKQSGGHGQYAVCEITVEPLPAGSGFEFVDSVVGGAIPRAFIPSVEKGVRLQLEKGVAPGYPLVDIRVTLIDGRSHSVDSSDQAFQTAGGLALKDAASKVDLALLEPIIALVIHVPDEHVGAVLSDLSTRRAQVTGTESEPGGHMRVTALVPETEVSRYAIDIRSITHGTGSYLRNAAGFAPMPAIAAKRLLGG</sequence>
<name>A0A6J6SPW6_9ZZZZ</name>
<dbReference type="SMART" id="SM00889">
    <property type="entry name" value="EFG_IV"/>
    <property type="match status" value="1"/>
</dbReference>
<dbReference type="NCBIfam" id="TIGR00231">
    <property type="entry name" value="small_GTP"/>
    <property type="match status" value="1"/>
</dbReference>
<dbReference type="GO" id="GO:0032790">
    <property type="term" value="P:ribosome disassembly"/>
    <property type="evidence" value="ECO:0007669"/>
    <property type="project" value="TreeGrafter"/>
</dbReference>
<dbReference type="NCBIfam" id="NF009377">
    <property type="entry name" value="PRK12740.1-1"/>
    <property type="match status" value="1"/>
</dbReference>
<dbReference type="Gene3D" id="3.40.50.300">
    <property type="entry name" value="P-loop containing nucleotide triphosphate hydrolases"/>
    <property type="match status" value="1"/>
</dbReference>
<evidence type="ECO:0000256" key="1">
    <source>
        <dbReference type="ARBA" id="ARBA00022741"/>
    </source>
</evidence>
<dbReference type="Pfam" id="PF00679">
    <property type="entry name" value="EFG_C"/>
    <property type="match status" value="1"/>
</dbReference>
<dbReference type="InterPro" id="IPR020568">
    <property type="entry name" value="Ribosomal_Su5_D2-typ_SF"/>
</dbReference>
<dbReference type="Gene3D" id="3.30.230.10">
    <property type="match status" value="1"/>
</dbReference>